<dbReference type="AlphaFoldDB" id="A0AAD3Y0N6"/>
<gene>
    <name evidence="4" type="ORF">Nepgr_026546</name>
</gene>
<dbReference type="CDD" id="cd03784">
    <property type="entry name" value="GT1_Gtf-like"/>
    <property type="match status" value="1"/>
</dbReference>
<dbReference type="EMBL" id="BSYO01000028">
    <property type="protein sequence ID" value="GMH24703.1"/>
    <property type="molecule type" value="Genomic_DNA"/>
</dbReference>
<evidence type="ECO:0000313" key="4">
    <source>
        <dbReference type="EMBL" id="GMH24703.1"/>
    </source>
</evidence>
<evidence type="ECO:0000313" key="5">
    <source>
        <dbReference type="Proteomes" id="UP001279734"/>
    </source>
</evidence>
<organism evidence="4 5">
    <name type="scientific">Nepenthes gracilis</name>
    <name type="common">Slender pitcher plant</name>
    <dbReference type="NCBI Taxonomy" id="150966"/>
    <lineage>
        <taxon>Eukaryota</taxon>
        <taxon>Viridiplantae</taxon>
        <taxon>Streptophyta</taxon>
        <taxon>Embryophyta</taxon>
        <taxon>Tracheophyta</taxon>
        <taxon>Spermatophyta</taxon>
        <taxon>Magnoliopsida</taxon>
        <taxon>eudicotyledons</taxon>
        <taxon>Gunneridae</taxon>
        <taxon>Pentapetalae</taxon>
        <taxon>Caryophyllales</taxon>
        <taxon>Nepenthaceae</taxon>
        <taxon>Nepenthes</taxon>
    </lineage>
</organism>
<dbReference type="Proteomes" id="UP001279734">
    <property type="component" value="Unassembled WGS sequence"/>
</dbReference>
<dbReference type="GO" id="GO:0080043">
    <property type="term" value="F:quercetin 3-O-glucosyltransferase activity"/>
    <property type="evidence" value="ECO:0007669"/>
    <property type="project" value="TreeGrafter"/>
</dbReference>
<proteinExistence type="inferred from homology"/>
<dbReference type="GO" id="GO:0080044">
    <property type="term" value="F:quercetin 7-O-glucosyltransferase activity"/>
    <property type="evidence" value="ECO:0007669"/>
    <property type="project" value="TreeGrafter"/>
</dbReference>
<keyword evidence="2" id="KW-0808">Transferase</keyword>
<comment type="similarity">
    <text evidence="1">Belongs to the UDP-glycosyltransferase family.</text>
</comment>
<feature type="region of interest" description="Disordered" evidence="3">
    <location>
        <begin position="294"/>
        <end position="326"/>
    </location>
</feature>
<accession>A0AAD3Y0N6</accession>
<evidence type="ECO:0000256" key="1">
    <source>
        <dbReference type="ARBA" id="ARBA00009995"/>
    </source>
</evidence>
<dbReference type="InterPro" id="IPR002213">
    <property type="entry name" value="UDP_glucos_trans"/>
</dbReference>
<dbReference type="Pfam" id="PF00201">
    <property type="entry name" value="UDPGT"/>
    <property type="match status" value="1"/>
</dbReference>
<evidence type="ECO:0000256" key="2">
    <source>
        <dbReference type="ARBA" id="ARBA00022679"/>
    </source>
</evidence>
<dbReference type="SUPFAM" id="SSF53756">
    <property type="entry name" value="UDP-Glycosyltransferase/glycogen phosphorylase"/>
    <property type="match status" value="1"/>
</dbReference>
<dbReference type="PANTHER" id="PTHR11926">
    <property type="entry name" value="GLUCOSYL/GLUCURONOSYL TRANSFERASES"/>
    <property type="match status" value="1"/>
</dbReference>
<reference evidence="4" key="1">
    <citation type="submission" date="2023-05" db="EMBL/GenBank/DDBJ databases">
        <title>Nepenthes gracilis genome sequencing.</title>
        <authorList>
            <person name="Fukushima K."/>
        </authorList>
    </citation>
    <scope>NUCLEOTIDE SEQUENCE</scope>
    <source>
        <strain evidence="4">SING2019-196</strain>
    </source>
</reference>
<dbReference type="PANTHER" id="PTHR11926:SF1547">
    <property type="entry name" value="GLYCOSYLTRANSFERASE"/>
    <property type="match status" value="1"/>
</dbReference>
<comment type="caution">
    <text evidence="4">The sequence shown here is derived from an EMBL/GenBank/DDBJ whole genome shotgun (WGS) entry which is preliminary data.</text>
</comment>
<sequence>MKVAQELGIPDVQLWTASACSFIGYLHFRGLLKRGVLPFKDVKSLADGSFDSPIDWIPGLKNIRFRDSPNFIKFDTMDQDIMIDFLGEEAQGCLNSSSIIFNTFDALEQEALKAIRSKYSGNIYQFGPLTSLIKQIPPDTHLKSLSSSLWREDSRCLEWLDSREPSSVMYVNYGSVTVMSAHHLEEFAWGLANSKHPFLWIIRPDILMDDSVILAEELLEEIKDRGLMVSWCPQEKVLSHSSVGAFLTHCGWNPMLESVTADCVNALRVLEPSMLESHCIRREDVEGLVKEVMGGTQGKHMRGRAQEWKKKADEATSHGGSSHNDFERFITEASHVGV</sequence>
<protein>
    <submittedName>
        <fullName evidence="4">Uncharacterized protein</fullName>
    </submittedName>
</protein>
<dbReference type="Gene3D" id="3.40.50.2000">
    <property type="entry name" value="Glycogen Phosphorylase B"/>
    <property type="match status" value="4"/>
</dbReference>
<keyword evidence="5" id="KW-1185">Reference proteome</keyword>
<evidence type="ECO:0000256" key="3">
    <source>
        <dbReference type="SAM" id="MobiDB-lite"/>
    </source>
</evidence>
<name>A0AAD3Y0N6_NEPGR</name>
<feature type="compositionally biased region" description="Basic and acidic residues" evidence="3">
    <location>
        <begin position="304"/>
        <end position="316"/>
    </location>
</feature>